<feature type="chain" id="PRO_5039941753" description="Ig-like domain-containing protein" evidence="3">
    <location>
        <begin position="22"/>
        <end position="512"/>
    </location>
</feature>
<dbReference type="InterPro" id="IPR003599">
    <property type="entry name" value="Ig_sub"/>
</dbReference>
<evidence type="ECO:0000256" key="3">
    <source>
        <dbReference type="SAM" id="SignalP"/>
    </source>
</evidence>
<keyword evidence="2" id="KW-1133">Transmembrane helix</keyword>
<dbReference type="SMART" id="SM00408">
    <property type="entry name" value="IGc2"/>
    <property type="match status" value="3"/>
</dbReference>
<dbReference type="InterPro" id="IPR050964">
    <property type="entry name" value="Striated_Muscle_Regulatory"/>
</dbReference>
<feature type="signal peptide" evidence="3">
    <location>
        <begin position="1"/>
        <end position="21"/>
    </location>
</feature>
<keyword evidence="2" id="KW-0472">Membrane</keyword>
<dbReference type="InterPro" id="IPR013783">
    <property type="entry name" value="Ig-like_fold"/>
</dbReference>
<dbReference type="Pfam" id="PF07679">
    <property type="entry name" value="I-set"/>
    <property type="match status" value="1"/>
</dbReference>
<protein>
    <recommendedName>
        <fullName evidence="4">Ig-like domain-containing protein</fullName>
    </recommendedName>
</protein>
<dbReference type="PROSITE" id="PS00290">
    <property type="entry name" value="IG_MHC"/>
    <property type="match status" value="1"/>
</dbReference>
<feature type="domain" description="Ig-like" evidence="4">
    <location>
        <begin position="275"/>
        <end position="349"/>
    </location>
</feature>
<dbReference type="SUPFAM" id="SSF48726">
    <property type="entry name" value="Immunoglobulin"/>
    <property type="match status" value="3"/>
</dbReference>
<dbReference type="PANTHER" id="PTHR13817:SF73">
    <property type="entry name" value="FIBRONECTIN TYPE-III DOMAIN-CONTAINING PROTEIN"/>
    <property type="match status" value="1"/>
</dbReference>
<dbReference type="InterPro" id="IPR007110">
    <property type="entry name" value="Ig-like_dom"/>
</dbReference>
<sequence length="512" mass="59487">MEKSLSIILLFLASFTVLASAIKDHYSHHQLSSLHSAHKIENLHSPIYFGDSNVTAGKSFFIQCITDSPVEWYKDEEPIKMHLIRHSKDDYNYKQIDEKSMNSSRIKSTLSVNRALSKHSGNYRCNVKHRNFHRLEVTGDKKVELGSLYDVNEYDDHNEHRELFLQTTTMMIVDKTTTTEKFNPFSIDEKIEEEKEEEITKISNKMYDFEEDDEENFIKIELNGNHKSHENIEILTTEKLETTTTLKSTNVEMIPTTQQPKHHHHHHHHQAKLEPIYENGNYRKLYKIGKPLMFACKADEARQIKWKKGDIEIENKDNFKIKSDEGKLIIENASEQDAGNYSCNLGNESHKFEALAQVVVGIPKNIYVVENEKLEIQCTVRGSQPKITWYYSNTTDRESRFELGQEDRIKLEEHGKIDDSKLVIEHSEMSDRGNYYCVGTNDLMEDLNIAASESEGFVRVKDKLAALWPFLGICAEVFILCTIILIYEKRRNKTDLDESDTDQSPDQKDQKR</sequence>
<organism evidence="5 6">
    <name type="scientific">Polypedilum vanderplanki</name>
    <name type="common">Sleeping chironomid midge</name>
    <dbReference type="NCBI Taxonomy" id="319348"/>
    <lineage>
        <taxon>Eukaryota</taxon>
        <taxon>Metazoa</taxon>
        <taxon>Ecdysozoa</taxon>
        <taxon>Arthropoda</taxon>
        <taxon>Hexapoda</taxon>
        <taxon>Insecta</taxon>
        <taxon>Pterygota</taxon>
        <taxon>Neoptera</taxon>
        <taxon>Endopterygota</taxon>
        <taxon>Diptera</taxon>
        <taxon>Nematocera</taxon>
        <taxon>Chironomoidea</taxon>
        <taxon>Chironomidae</taxon>
        <taxon>Chironominae</taxon>
        <taxon>Polypedilum</taxon>
        <taxon>Polypedilum</taxon>
    </lineage>
</organism>
<keyword evidence="3" id="KW-0732">Signal</keyword>
<keyword evidence="6" id="KW-1185">Reference proteome</keyword>
<evidence type="ECO:0000256" key="2">
    <source>
        <dbReference type="SAM" id="Phobius"/>
    </source>
</evidence>
<accession>A0A9J6BGX9</accession>
<proteinExistence type="predicted"/>
<evidence type="ECO:0000313" key="5">
    <source>
        <dbReference type="EMBL" id="KAG5668912.1"/>
    </source>
</evidence>
<dbReference type="InterPro" id="IPR036179">
    <property type="entry name" value="Ig-like_dom_sf"/>
</dbReference>
<name>A0A9J6BGX9_POLVA</name>
<dbReference type="InterPro" id="IPR013098">
    <property type="entry name" value="Ig_I-set"/>
</dbReference>
<dbReference type="Proteomes" id="UP001107558">
    <property type="component" value="Chromosome 4"/>
</dbReference>
<feature type="domain" description="Ig-like" evidence="4">
    <location>
        <begin position="357"/>
        <end position="450"/>
    </location>
</feature>
<evidence type="ECO:0000259" key="4">
    <source>
        <dbReference type="PROSITE" id="PS50835"/>
    </source>
</evidence>
<evidence type="ECO:0000256" key="1">
    <source>
        <dbReference type="ARBA" id="ARBA00022737"/>
    </source>
</evidence>
<dbReference type="AlphaFoldDB" id="A0A9J6BGX9"/>
<keyword evidence="2" id="KW-0812">Transmembrane</keyword>
<dbReference type="PANTHER" id="PTHR13817">
    <property type="entry name" value="TITIN"/>
    <property type="match status" value="1"/>
</dbReference>
<feature type="domain" description="Ig-like" evidence="4">
    <location>
        <begin position="46"/>
        <end position="138"/>
    </location>
</feature>
<dbReference type="Gene3D" id="2.60.40.10">
    <property type="entry name" value="Immunoglobulins"/>
    <property type="match status" value="3"/>
</dbReference>
<dbReference type="PROSITE" id="PS50835">
    <property type="entry name" value="IG_LIKE"/>
    <property type="match status" value="3"/>
</dbReference>
<dbReference type="Pfam" id="PF13927">
    <property type="entry name" value="Ig_3"/>
    <property type="match status" value="1"/>
</dbReference>
<dbReference type="CDD" id="cd00096">
    <property type="entry name" value="Ig"/>
    <property type="match status" value="2"/>
</dbReference>
<dbReference type="InterPro" id="IPR003598">
    <property type="entry name" value="Ig_sub2"/>
</dbReference>
<reference evidence="5" key="1">
    <citation type="submission" date="2021-03" db="EMBL/GenBank/DDBJ databases">
        <title>Chromosome level genome of the anhydrobiotic midge Polypedilum vanderplanki.</title>
        <authorList>
            <person name="Yoshida Y."/>
            <person name="Kikawada T."/>
            <person name="Gusev O."/>
        </authorList>
    </citation>
    <scope>NUCLEOTIDE SEQUENCE</scope>
    <source>
        <strain evidence="5">NIAS01</strain>
        <tissue evidence="5">Whole body or cell culture</tissue>
    </source>
</reference>
<dbReference type="OrthoDB" id="5970915at2759"/>
<keyword evidence="1" id="KW-0677">Repeat</keyword>
<evidence type="ECO:0000313" key="6">
    <source>
        <dbReference type="Proteomes" id="UP001107558"/>
    </source>
</evidence>
<dbReference type="EMBL" id="JADBJN010000004">
    <property type="protein sequence ID" value="KAG5668912.1"/>
    <property type="molecule type" value="Genomic_DNA"/>
</dbReference>
<feature type="transmembrane region" description="Helical" evidence="2">
    <location>
        <begin position="466"/>
        <end position="487"/>
    </location>
</feature>
<dbReference type="InterPro" id="IPR003006">
    <property type="entry name" value="Ig/MHC_CS"/>
</dbReference>
<dbReference type="SMART" id="SM00409">
    <property type="entry name" value="IG"/>
    <property type="match status" value="3"/>
</dbReference>
<comment type="caution">
    <text evidence="5">The sequence shown here is derived from an EMBL/GenBank/DDBJ whole genome shotgun (WGS) entry which is preliminary data.</text>
</comment>
<gene>
    <name evidence="5" type="ORF">PVAND_016825</name>
</gene>